<dbReference type="PANTHER" id="PTHR42873">
    <property type="entry name" value="RIBOSOMAL RNA LARGE SUBUNIT METHYLTRANSFERASE"/>
    <property type="match status" value="1"/>
</dbReference>
<comment type="similarity">
    <text evidence="8">Belongs to the methyltransferase superfamily. RlmI family.</text>
</comment>
<evidence type="ECO:0000256" key="8">
    <source>
        <dbReference type="ARBA" id="ARBA00038091"/>
    </source>
</evidence>
<feature type="domain" description="PUA" evidence="9">
    <location>
        <begin position="6"/>
        <end position="80"/>
    </location>
</feature>
<keyword evidence="4 10" id="KW-0489">Methyltransferase</keyword>
<dbReference type="CDD" id="cd21153">
    <property type="entry name" value="PUA_RlmI"/>
    <property type="match status" value="1"/>
</dbReference>
<name>A0A4S3K8U9_9GAMM</name>
<dbReference type="InterPro" id="IPR029063">
    <property type="entry name" value="SAM-dependent_MTases_sf"/>
</dbReference>
<evidence type="ECO:0000256" key="7">
    <source>
        <dbReference type="ARBA" id="ARBA00022884"/>
    </source>
</evidence>
<evidence type="ECO:0000256" key="2">
    <source>
        <dbReference type="ARBA" id="ARBA00022490"/>
    </source>
</evidence>
<dbReference type="SUPFAM" id="SSF53335">
    <property type="entry name" value="S-adenosyl-L-methionine-dependent methyltransferases"/>
    <property type="match status" value="1"/>
</dbReference>
<dbReference type="GO" id="GO:0032259">
    <property type="term" value="P:methylation"/>
    <property type="evidence" value="ECO:0007669"/>
    <property type="project" value="UniProtKB-KW"/>
</dbReference>
<keyword evidence="2" id="KW-0963">Cytoplasm</keyword>
<evidence type="ECO:0000256" key="5">
    <source>
        <dbReference type="ARBA" id="ARBA00022679"/>
    </source>
</evidence>
<comment type="caution">
    <text evidence="10">The sequence shown here is derived from an EMBL/GenBank/DDBJ whole genome shotgun (WGS) entry which is preliminary data.</text>
</comment>
<sequence length="394" mass="43251">MSESLPTLRLNPNAERRLRVGHSWVFSNEVDTAKTPLKALKAGDLVNIVDSRGKAVGTAYANPNSLIAARLLSSRADAVIDLAWLTRRLAAARAMRDSIYPTPHYRLVYGEADGLPGLVVDRFGDICVVQTNTAGMDRLQPLVIQALQAELQPRGILLRNDGSSRTVEGLPEAVEAIGEVPDSVELVESGVRFKAPVRHGQKTGWFFDQHDNRDRFTRYVREKRVLDVFSYVGAWGIRAMVAGATSATCVDSSQPALDAVVENAALNGVEVEALKGDALDRLKSLRADGRTFDVVVVDPPALIKRRKDHDAGLEHYAALNRAAMQLLVPGGVLVACSCSFHLEESELQRILLREARAQNRQLQILEQGGQGPDHPVHPAIVETRYLKAFYCRVN</sequence>
<keyword evidence="11" id="KW-1185">Reference proteome</keyword>
<evidence type="ECO:0000313" key="10">
    <source>
        <dbReference type="EMBL" id="TDU24303.1"/>
    </source>
</evidence>
<dbReference type="GO" id="GO:0003723">
    <property type="term" value="F:RNA binding"/>
    <property type="evidence" value="ECO:0007669"/>
    <property type="project" value="UniProtKB-KW"/>
</dbReference>
<dbReference type="SUPFAM" id="SSF88697">
    <property type="entry name" value="PUA domain-like"/>
    <property type="match status" value="1"/>
</dbReference>
<keyword evidence="3" id="KW-0698">rRNA processing</keyword>
<dbReference type="RefSeq" id="WP_133883718.1">
    <property type="nucleotide sequence ID" value="NZ_MWIN01000003.1"/>
</dbReference>
<dbReference type="Pfam" id="PF17785">
    <property type="entry name" value="PUA_3"/>
    <property type="match status" value="1"/>
</dbReference>
<dbReference type="EMBL" id="SOBT01000012">
    <property type="protein sequence ID" value="TDU24303.1"/>
    <property type="molecule type" value="Genomic_DNA"/>
</dbReference>
<dbReference type="InterPro" id="IPR002478">
    <property type="entry name" value="PUA"/>
</dbReference>
<protein>
    <submittedName>
        <fullName evidence="10">SAM-dependent methyltransferase</fullName>
    </submittedName>
</protein>
<keyword evidence="5 10" id="KW-0808">Transferase</keyword>
<comment type="subcellular location">
    <subcellularLocation>
        <location evidence="1">Cytoplasm</location>
    </subcellularLocation>
</comment>
<dbReference type="InterPro" id="IPR036974">
    <property type="entry name" value="PUA_sf"/>
</dbReference>
<dbReference type="SMART" id="SM00359">
    <property type="entry name" value="PUA"/>
    <property type="match status" value="1"/>
</dbReference>
<gene>
    <name evidence="10" type="ORF">DFR24_4569</name>
</gene>
<organism evidence="10 11">
    <name type="scientific">Panacagrimonas perspica</name>
    <dbReference type="NCBI Taxonomy" id="381431"/>
    <lineage>
        <taxon>Bacteria</taxon>
        <taxon>Pseudomonadati</taxon>
        <taxon>Pseudomonadota</taxon>
        <taxon>Gammaproteobacteria</taxon>
        <taxon>Nevskiales</taxon>
        <taxon>Nevskiaceae</taxon>
        <taxon>Panacagrimonas</taxon>
    </lineage>
</organism>
<accession>A0A4S3K8U9</accession>
<dbReference type="AlphaFoldDB" id="A0A4S3K8U9"/>
<evidence type="ECO:0000256" key="3">
    <source>
        <dbReference type="ARBA" id="ARBA00022552"/>
    </source>
</evidence>
<dbReference type="PROSITE" id="PS50890">
    <property type="entry name" value="PUA"/>
    <property type="match status" value="1"/>
</dbReference>
<dbReference type="GO" id="GO:0006364">
    <property type="term" value="P:rRNA processing"/>
    <property type="evidence" value="ECO:0007669"/>
    <property type="project" value="UniProtKB-KW"/>
</dbReference>
<keyword evidence="6" id="KW-0949">S-adenosyl-L-methionine</keyword>
<dbReference type="Pfam" id="PF10672">
    <property type="entry name" value="Methyltrans_SAM"/>
    <property type="match status" value="1"/>
</dbReference>
<dbReference type="OrthoDB" id="9805492at2"/>
<dbReference type="Gene3D" id="3.30.750.80">
    <property type="entry name" value="RNA methyltransferase domain (HRMD) like"/>
    <property type="match status" value="1"/>
</dbReference>
<evidence type="ECO:0000313" key="11">
    <source>
        <dbReference type="Proteomes" id="UP000295341"/>
    </source>
</evidence>
<keyword evidence="7" id="KW-0694">RNA-binding</keyword>
<dbReference type="CDD" id="cd11572">
    <property type="entry name" value="RlmI_M_like"/>
    <property type="match status" value="1"/>
</dbReference>
<dbReference type="InterPro" id="IPR041532">
    <property type="entry name" value="RlmI-like_PUA"/>
</dbReference>
<dbReference type="PANTHER" id="PTHR42873:SF1">
    <property type="entry name" value="S-ADENOSYLMETHIONINE-DEPENDENT METHYLTRANSFERASE DOMAIN-CONTAINING PROTEIN"/>
    <property type="match status" value="1"/>
</dbReference>
<dbReference type="CDD" id="cd02440">
    <property type="entry name" value="AdoMet_MTases"/>
    <property type="match status" value="1"/>
</dbReference>
<reference evidence="10 11" key="1">
    <citation type="submission" date="2019-03" db="EMBL/GenBank/DDBJ databases">
        <title>Genomic Encyclopedia of Type Strains, Phase IV (KMG-IV): sequencing the most valuable type-strain genomes for metagenomic binning, comparative biology and taxonomic classification.</title>
        <authorList>
            <person name="Goeker M."/>
        </authorList>
    </citation>
    <scope>NUCLEOTIDE SEQUENCE [LARGE SCALE GENOMIC DNA]</scope>
    <source>
        <strain evidence="10 11">DSM 26377</strain>
    </source>
</reference>
<dbReference type="Gene3D" id="2.30.130.10">
    <property type="entry name" value="PUA domain"/>
    <property type="match status" value="1"/>
</dbReference>
<dbReference type="InterPro" id="IPR015947">
    <property type="entry name" value="PUA-like_sf"/>
</dbReference>
<proteinExistence type="inferred from homology"/>
<evidence type="ECO:0000256" key="4">
    <source>
        <dbReference type="ARBA" id="ARBA00022603"/>
    </source>
</evidence>
<dbReference type="GO" id="GO:0005737">
    <property type="term" value="C:cytoplasm"/>
    <property type="evidence" value="ECO:0007669"/>
    <property type="project" value="UniProtKB-SubCell"/>
</dbReference>
<evidence type="ECO:0000256" key="1">
    <source>
        <dbReference type="ARBA" id="ARBA00004496"/>
    </source>
</evidence>
<evidence type="ECO:0000256" key="6">
    <source>
        <dbReference type="ARBA" id="ARBA00022691"/>
    </source>
</evidence>
<dbReference type="Proteomes" id="UP000295341">
    <property type="component" value="Unassembled WGS sequence"/>
</dbReference>
<dbReference type="Gene3D" id="3.40.50.150">
    <property type="entry name" value="Vaccinia Virus protein VP39"/>
    <property type="match status" value="1"/>
</dbReference>
<dbReference type="InterPro" id="IPR019614">
    <property type="entry name" value="SAM-dep_methyl-trfase"/>
</dbReference>
<evidence type="ECO:0000259" key="9">
    <source>
        <dbReference type="SMART" id="SM00359"/>
    </source>
</evidence>
<dbReference type="GO" id="GO:0008168">
    <property type="term" value="F:methyltransferase activity"/>
    <property type="evidence" value="ECO:0007669"/>
    <property type="project" value="UniProtKB-KW"/>
</dbReference>